<dbReference type="Gene3D" id="1.10.357.10">
    <property type="entry name" value="Tetracycline Repressor, domain 2"/>
    <property type="match status" value="1"/>
</dbReference>
<dbReference type="InterPro" id="IPR050624">
    <property type="entry name" value="HTH-type_Tx_Regulator"/>
</dbReference>
<dbReference type="Pfam" id="PF13305">
    <property type="entry name" value="TetR_C_33"/>
    <property type="match status" value="1"/>
</dbReference>
<evidence type="ECO:0000313" key="6">
    <source>
        <dbReference type="EMBL" id="RWU06433.1"/>
    </source>
</evidence>
<reference evidence="6 7" key="1">
    <citation type="submission" date="2018-06" db="EMBL/GenBank/DDBJ databases">
        <title>Pedobacter endophyticus sp. nov., an endophytic bacterium isolated from a leaf of Triticum aestivum.</title>
        <authorList>
            <person name="Zhang L."/>
        </authorList>
    </citation>
    <scope>NUCLEOTIDE SEQUENCE [LARGE SCALE GENOMIC DNA]</scope>
    <source>
        <strain evidence="6 7">CM134L-2</strain>
    </source>
</reference>
<dbReference type="InterPro" id="IPR036271">
    <property type="entry name" value="Tet_transcr_reg_TetR-rel_C_sf"/>
</dbReference>
<dbReference type="GO" id="GO:0003677">
    <property type="term" value="F:DNA binding"/>
    <property type="evidence" value="ECO:0007669"/>
    <property type="project" value="UniProtKB-UniRule"/>
</dbReference>
<organism evidence="6 7">
    <name type="scientific">Pedobacter chitinilyticus</name>
    <dbReference type="NCBI Taxonomy" id="2233776"/>
    <lineage>
        <taxon>Bacteria</taxon>
        <taxon>Pseudomonadati</taxon>
        <taxon>Bacteroidota</taxon>
        <taxon>Sphingobacteriia</taxon>
        <taxon>Sphingobacteriales</taxon>
        <taxon>Sphingobacteriaceae</taxon>
        <taxon>Pedobacter</taxon>
    </lineage>
</organism>
<dbReference type="OrthoDB" id="594604at2"/>
<feature type="domain" description="HTH tetR-type" evidence="5">
    <location>
        <begin position="12"/>
        <end position="72"/>
    </location>
</feature>
<evidence type="ECO:0000256" key="4">
    <source>
        <dbReference type="PROSITE-ProRule" id="PRU00335"/>
    </source>
</evidence>
<comment type="caution">
    <text evidence="6">The sequence shown here is derived from an EMBL/GenBank/DDBJ whole genome shotgun (WGS) entry which is preliminary data.</text>
</comment>
<dbReference type="SUPFAM" id="SSF46689">
    <property type="entry name" value="Homeodomain-like"/>
    <property type="match status" value="1"/>
</dbReference>
<accession>A0A3S3PYM4</accession>
<dbReference type="PROSITE" id="PS50977">
    <property type="entry name" value="HTH_TETR_2"/>
    <property type="match status" value="1"/>
</dbReference>
<proteinExistence type="predicted"/>
<evidence type="ECO:0000256" key="1">
    <source>
        <dbReference type="ARBA" id="ARBA00023015"/>
    </source>
</evidence>
<dbReference type="AlphaFoldDB" id="A0A3S3PYM4"/>
<keyword evidence="7" id="KW-1185">Reference proteome</keyword>
<dbReference type="PANTHER" id="PTHR43479:SF20">
    <property type="entry name" value="HTH TETR-TYPE DOMAIN-CONTAINING PROTEIN"/>
    <property type="match status" value="1"/>
</dbReference>
<feature type="DNA-binding region" description="H-T-H motif" evidence="4">
    <location>
        <begin position="35"/>
        <end position="54"/>
    </location>
</feature>
<evidence type="ECO:0000313" key="7">
    <source>
        <dbReference type="Proteomes" id="UP000284120"/>
    </source>
</evidence>
<evidence type="ECO:0000256" key="3">
    <source>
        <dbReference type="ARBA" id="ARBA00023163"/>
    </source>
</evidence>
<dbReference type="EMBL" id="SAYW01000004">
    <property type="protein sequence ID" value="RWU06433.1"/>
    <property type="molecule type" value="Genomic_DNA"/>
</dbReference>
<keyword evidence="1" id="KW-0805">Transcription regulation</keyword>
<dbReference type="InterPro" id="IPR001647">
    <property type="entry name" value="HTH_TetR"/>
</dbReference>
<evidence type="ECO:0000259" key="5">
    <source>
        <dbReference type="PROSITE" id="PS50977"/>
    </source>
</evidence>
<evidence type="ECO:0000256" key="2">
    <source>
        <dbReference type="ARBA" id="ARBA00023125"/>
    </source>
</evidence>
<keyword evidence="2 4" id="KW-0238">DNA-binding</keyword>
<dbReference type="InterPro" id="IPR025996">
    <property type="entry name" value="MT1864/Rv1816-like_C"/>
</dbReference>
<dbReference type="InterPro" id="IPR009057">
    <property type="entry name" value="Homeodomain-like_sf"/>
</dbReference>
<dbReference type="Pfam" id="PF00440">
    <property type="entry name" value="TetR_N"/>
    <property type="match status" value="1"/>
</dbReference>
<dbReference type="Proteomes" id="UP000284120">
    <property type="component" value="Unassembled WGS sequence"/>
</dbReference>
<sequence>MLVKTDRQKQKELTKNAILKATEQIVLQEGWQAVSIRKIADAIGYSLPVVYNHFESKDAIQGEFVKQGFLMLAMAMQSTKEKYTNPEEQLTQMALSYFEFAFSNAAYYRMMFGLGIPNCQKAREITEIGNFSCNLIEVISSLMEDTDEQRKFLKFHTLWSILHGLTSINMVNLTAAPDEMQQQILLDAIQGFIKNINR</sequence>
<dbReference type="SUPFAM" id="SSF48498">
    <property type="entry name" value="Tetracyclin repressor-like, C-terminal domain"/>
    <property type="match status" value="1"/>
</dbReference>
<gene>
    <name evidence="6" type="ORF">DPV69_14185</name>
</gene>
<name>A0A3S3PYM4_9SPHI</name>
<protein>
    <submittedName>
        <fullName evidence="6">TetR/AcrR family transcriptional regulator</fullName>
    </submittedName>
</protein>
<dbReference type="RefSeq" id="WP_113648044.1">
    <property type="nucleotide sequence ID" value="NZ_QMHN01000004.1"/>
</dbReference>
<keyword evidence="3" id="KW-0804">Transcription</keyword>
<dbReference type="PANTHER" id="PTHR43479">
    <property type="entry name" value="ACREF/ENVCD OPERON REPRESSOR-RELATED"/>
    <property type="match status" value="1"/>
</dbReference>